<dbReference type="PANTHER" id="PTHR10009">
    <property type="entry name" value="PROTEIN YELLOW-RELATED"/>
    <property type="match status" value="1"/>
</dbReference>
<comment type="subcellular location">
    <subcellularLocation>
        <location evidence="1">Secreted</location>
    </subcellularLocation>
</comment>
<organism evidence="3 4">
    <name type="scientific">Litoribrevibacter euphylliae</name>
    <dbReference type="NCBI Taxonomy" id="1834034"/>
    <lineage>
        <taxon>Bacteria</taxon>
        <taxon>Pseudomonadati</taxon>
        <taxon>Pseudomonadota</taxon>
        <taxon>Gammaproteobacteria</taxon>
        <taxon>Oceanospirillales</taxon>
        <taxon>Oceanospirillaceae</taxon>
        <taxon>Litoribrevibacter</taxon>
    </lineage>
</organism>
<dbReference type="Gene3D" id="2.120.10.30">
    <property type="entry name" value="TolB, C-terminal domain"/>
    <property type="match status" value="1"/>
</dbReference>
<reference evidence="4" key="1">
    <citation type="journal article" date="2019" name="Int. J. Syst. Evol. Microbiol.">
        <title>The Global Catalogue of Microorganisms (GCM) 10K type strain sequencing project: providing services to taxonomists for standard genome sequencing and annotation.</title>
        <authorList>
            <consortium name="The Broad Institute Genomics Platform"/>
            <consortium name="The Broad Institute Genome Sequencing Center for Infectious Disease"/>
            <person name="Wu L."/>
            <person name="Ma J."/>
        </authorList>
    </citation>
    <scope>NUCLEOTIDE SEQUENCE [LARGE SCALE GENOMIC DNA]</scope>
    <source>
        <strain evidence="4">KCTC 52438</strain>
    </source>
</reference>
<sequence>MKKLAVLLTLIFVGLLSIWLRYTESEHYPDLSSEPLLDESSLELVASLDTPPGNISVTSQGRIFLSLHPDAHPDMNVVEWVNGEAKAFPDPSWQPGGAQEFAFQQVLSIRVDQQDRLWVLDNGVHGVGQPRLLAFDINTKALVHQYDFDSDVFGVGSHANDFQVSADGYYIYITDASIFAKTPALVFYNVDRKEARRVLENDISVRAGAYEPIVQGREMTIAGLFTINPGVDGIALSRDGETLYYASVSGDFLYSIPTRHLKYGKANDKILASFIEAVGRKTMTDGMSTDAAGGIYLTDIEHSAIIRMDAEGHRQTLLKTDLLRWPDGLSFGPDGYLYITCSALHQVLGKLPSDIAQNAPYQVYRVKLDAVGVAGH</sequence>
<dbReference type="InterPro" id="IPR017996">
    <property type="entry name" value="MRJP/yellow-related"/>
</dbReference>
<dbReference type="SUPFAM" id="SSF63829">
    <property type="entry name" value="Calcium-dependent phosphotriesterase"/>
    <property type="match status" value="1"/>
</dbReference>
<dbReference type="InterPro" id="IPR011042">
    <property type="entry name" value="6-blade_b-propeller_TolB-like"/>
</dbReference>
<protein>
    <submittedName>
        <fullName evidence="3">SMP-30/gluconolactonase/LRE family protein</fullName>
    </submittedName>
</protein>
<keyword evidence="4" id="KW-1185">Reference proteome</keyword>
<dbReference type="RefSeq" id="WP_386714915.1">
    <property type="nucleotide sequence ID" value="NZ_JBHRSZ010000001.1"/>
</dbReference>
<proteinExistence type="predicted"/>
<dbReference type="PANTHER" id="PTHR10009:SF18">
    <property type="entry name" value="PROTEIN YELLOW-LIKE PROTEIN"/>
    <property type="match status" value="1"/>
</dbReference>
<evidence type="ECO:0000313" key="3">
    <source>
        <dbReference type="EMBL" id="MFC3149629.1"/>
    </source>
</evidence>
<evidence type="ECO:0000256" key="1">
    <source>
        <dbReference type="ARBA" id="ARBA00004613"/>
    </source>
</evidence>
<keyword evidence="2" id="KW-0964">Secreted</keyword>
<dbReference type="Pfam" id="PF03022">
    <property type="entry name" value="MRJP"/>
    <property type="match status" value="1"/>
</dbReference>
<accession>A0ABV7H6U2</accession>
<dbReference type="EMBL" id="JBHRSZ010000001">
    <property type="protein sequence ID" value="MFC3149629.1"/>
    <property type="molecule type" value="Genomic_DNA"/>
</dbReference>
<evidence type="ECO:0000313" key="4">
    <source>
        <dbReference type="Proteomes" id="UP001595476"/>
    </source>
</evidence>
<comment type="caution">
    <text evidence="3">The sequence shown here is derived from an EMBL/GenBank/DDBJ whole genome shotgun (WGS) entry which is preliminary data.</text>
</comment>
<name>A0ABV7H6U2_9GAMM</name>
<gene>
    <name evidence="3" type="ORF">ACFOEK_01160</name>
</gene>
<evidence type="ECO:0000256" key="2">
    <source>
        <dbReference type="ARBA" id="ARBA00022525"/>
    </source>
</evidence>
<dbReference type="Proteomes" id="UP001595476">
    <property type="component" value="Unassembled WGS sequence"/>
</dbReference>